<reference evidence="1 2" key="1">
    <citation type="submission" date="2016-10" db="EMBL/GenBank/DDBJ databases">
        <authorList>
            <person name="de Groot N.N."/>
        </authorList>
    </citation>
    <scope>NUCLEOTIDE SEQUENCE [LARGE SCALE GENOMIC DNA]</scope>
    <source>
        <strain evidence="1 2">Sb05</strain>
    </source>
</reference>
<dbReference type="RefSeq" id="WP_074560431.1">
    <property type="nucleotide sequence ID" value="NZ_FNKE01000001.1"/>
</dbReference>
<name>A0A1H0YMG8_STREI</name>
<dbReference type="AlphaFoldDB" id="A0A1H0YMG8"/>
<dbReference type="Proteomes" id="UP000182870">
    <property type="component" value="Unassembled WGS sequence"/>
</dbReference>
<sequence>MAYNWQQFKNGLFGFSYDYEDNGLLDSLRNDIADNKIGNKIVVIRYRRDDTDYRPIRDYLYEGEAVSEDEEYSFENTADVLEEMEAMTRIF</sequence>
<gene>
    <name evidence="1" type="ORF">SAMN05216392_0753</name>
</gene>
<proteinExistence type="predicted"/>
<evidence type="ECO:0000313" key="2">
    <source>
        <dbReference type="Proteomes" id="UP000182870"/>
    </source>
</evidence>
<evidence type="ECO:0000313" key="1">
    <source>
        <dbReference type="EMBL" id="SDQ16364.1"/>
    </source>
</evidence>
<accession>A0A1H0YMG8</accession>
<dbReference type="EMBL" id="FNKE01000001">
    <property type="protein sequence ID" value="SDQ16364.1"/>
    <property type="molecule type" value="Genomic_DNA"/>
</dbReference>
<organism evidence="1 2">
    <name type="scientific">Streptococcus equinus</name>
    <name type="common">Streptococcus bovis</name>
    <dbReference type="NCBI Taxonomy" id="1335"/>
    <lineage>
        <taxon>Bacteria</taxon>
        <taxon>Bacillati</taxon>
        <taxon>Bacillota</taxon>
        <taxon>Bacilli</taxon>
        <taxon>Lactobacillales</taxon>
        <taxon>Streptococcaceae</taxon>
        <taxon>Streptococcus</taxon>
    </lineage>
</organism>
<protein>
    <submittedName>
        <fullName evidence="1">Uncharacterized protein</fullName>
    </submittedName>
</protein>